<organism evidence="1 2">
    <name type="scientific">Neisseria sicca ATCC 29256</name>
    <dbReference type="NCBI Taxonomy" id="547045"/>
    <lineage>
        <taxon>Bacteria</taxon>
        <taxon>Pseudomonadati</taxon>
        <taxon>Pseudomonadota</taxon>
        <taxon>Betaproteobacteria</taxon>
        <taxon>Neisseriales</taxon>
        <taxon>Neisseriaceae</taxon>
        <taxon>Neisseria</taxon>
    </lineage>
</organism>
<dbReference type="AlphaFoldDB" id="C6M706"/>
<accession>C6M706</accession>
<protein>
    <submittedName>
        <fullName evidence="1">Uncharacterized protein</fullName>
    </submittedName>
</protein>
<dbReference type="Proteomes" id="UP000005365">
    <property type="component" value="Unassembled WGS sequence"/>
</dbReference>
<dbReference type="EMBL" id="ACKO02000014">
    <property type="protein sequence ID" value="EET43910.1"/>
    <property type="molecule type" value="Genomic_DNA"/>
</dbReference>
<proteinExistence type="predicted"/>
<reference evidence="1" key="1">
    <citation type="submission" date="2009-07" db="EMBL/GenBank/DDBJ databases">
        <authorList>
            <person name="Weinstock G."/>
            <person name="Sodergren E."/>
            <person name="Clifton S."/>
            <person name="Fulton L."/>
            <person name="Fulton B."/>
            <person name="Courtney L."/>
            <person name="Fronick C."/>
            <person name="Harrison M."/>
            <person name="Strong C."/>
            <person name="Farmer C."/>
            <person name="Delahaunty K."/>
            <person name="Markovic C."/>
            <person name="Hall O."/>
            <person name="Minx P."/>
            <person name="Tomlinson C."/>
            <person name="Mitreva M."/>
            <person name="Nelson J."/>
            <person name="Hou S."/>
            <person name="Wollam A."/>
            <person name="Pepin K.H."/>
            <person name="Johnson M."/>
            <person name="Bhonagiri V."/>
            <person name="Nash W.E."/>
            <person name="Warren W."/>
            <person name="Chinwalla A."/>
            <person name="Mardis E.R."/>
            <person name="Wilson R.K."/>
        </authorList>
    </citation>
    <scope>NUCLEOTIDE SEQUENCE [LARGE SCALE GENOMIC DNA]</scope>
    <source>
        <strain evidence="1">ATCC 29256</strain>
    </source>
</reference>
<evidence type="ECO:0000313" key="1">
    <source>
        <dbReference type="EMBL" id="EET43910.1"/>
    </source>
</evidence>
<evidence type="ECO:0000313" key="2">
    <source>
        <dbReference type="Proteomes" id="UP000005365"/>
    </source>
</evidence>
<sequence length="89" mass="10640">MQREGESGKVRRGTYRLVKQKIYLDNGMKLAKYKDDFGDPSREFYSLTQNGKEIDMLLYADDQFFIKREGVSPKKFWRSLKIEVCNDYR</sequence>
<keyword evidence="2" id="KW-1185">Reference proteome</keyword>
<comment type="caution">
    <text evidence="1">The sequence shown here is derived from an EMBL/GenBank/DDBJ whole genome shotgun (WGS) entry which is preliminary data.</text>
</comment>
<gene>
    <name evidence="1" type="ORF">NEISICOT_02309</name>
</gene>
<name>C6M706_NEISI</name>